<dbReference type="Proteomes" id="UP000297549">
    <property type="component" value="Unassembled WGS sequence"/>
</dbReference>
<name>A0A4Z0PSS6_9BACT</name>
<reference evidence="2 3" key="1">
    <citation type="submission" date="2019-04" db="EMBL/GenBank/DDBJ databases">
        <authorList>
            <person name="Feng G."/>
            <person name="Zhang J."/>
            <person name="Zhu H."/>
        </authorList>
    </citation>
    <scope>NUCLEOTIDE SEQUENCE [LARGE SCALE GENOMIC DNA]</scope>
    <source>
        <strain evidence="2 3">JCM 31653</strain>
    </source>
</reference>
<accession>A0A4Z0PSS6</accession>
<dbReference type="RefSeq" id="WP_135465326.1">
    <property type="nucleotide sequence ID" value="NZ_SRLC01000003.1"/>
</dbReference>
<evidence type="ECO:0000313" key="2">
    <source>
        <dbReference type="EMBL" id="TGE20525.1"/>
    </source>
</evidence>
<dbReference type="EMBL" id="SRLC01000003">
    <property type="protein sequence ID" value="TGE20525.1"/>
    <property type="molecule type" value="Genomic_DNA"/>
</dbReference>
<gene>
    <name evidence="2" type="ORF">E5K00_21260</name>
</gene>
<evidence type="ECO:0000256" key="1">
    <source>
        <dbReference type="SAM" id="SignalP"/>
    </source>
</evidence>
<organism evidence="2 3">
    <name type="scientific">Hymenobacter aquaticus</name>
    <dbReference type="NCBI Taxonomy" id="1867101"/>
    <lineage>
        <taxon>Bacteria</taxon>
        <taxon>Pseudomonadati</taxon>
        <taxon>Bacteroidota</taxon>
        <taxon>Cytophagia</taxon>
        <taxon>Cytophagales</taxon>
        <taxon>Hymenobacteraceae</taxon>
        <taxon>Hymenobacter</taxon>
    </lineage>
</organism>
<protein>
    <submittedName>
        <fullName evidence="2">Uncharacterized protein</fullName>
    </submittedName>
</protein>
<proteinExistence type="predicted"/>
<feature type="signal peptide" evidence="1">
    <location>
        <begin position="1"/>
        <end position="20"/>
    </location>
</feature>
<comment type="caution">
    <text evidence="2">The sequence shown here is derived from an EMBL/GenBank/DDBJ whole genome shotgun (WGS) entry which is preliminary data.</text>
</comment>
<dbReference type="AlphaFoldDB" id="A0A4Z0PSS6"/>
<sequence>MKAVFLLVLAAILTSLQAEAHVSSATLLTASSGAVSATTDASADWGLFKRKKYKYKKRRKGMQNRRQHRTFGR</sequence>
<feature type="chain" id="PRO_5021202112" evidence="1">
    <location>
        <begin position="21"/>
        <end position="73"/>
    </location>
</feature>
<keyword evidence="3" id="KW-1185">Reference proteome</keyword>
<evidence type="ECO:0000313" key="3">
    <source>
        <dbReference type="Proteomes" id="UP000297549"/>
    </source>
</evidence>
<keyword evidence="1" id="KW-0732">Signal</keyword>